<accession>A4G540</accession>
<dbReference type="STRING" id="204773.HEAR1456"/>
<keyword evidence="1" id="KW-0472">Membrane</keyword>
<protein>
    <submittedName>
        <fullName evidence="2">Uncharacterized protein</fullName>
    </submittedName>
</protein>
<keyword evidence="3" id="KW-1185">Reference proteome</keyword>
<feature type="transmembrane region" description="Helical" evidence="1">
    <location>
        <begin position="27"/>
        <end position="45"/>
    </location>
</feature>
<keyword evidence="1" id="KW-1133">Transmembrane helix</keyword>
<evidence type="ECO:0000313" key="2">
    <source>
        <dbReference type="EMBL" id="CAL61627.1"/>
    </source>
</evidence>
<reference evidence="2 3" key="1">
    <citation type="journal article" date="2007" name="PLoS Genet.">
        <title>A tale of two oxidation states: bacterial colonization of arsenic-rich environments.</title>
        <authorList>
            <person name="Muller D."/>
            <person name="Medigue C."/>
            <person name="Koechler S."/>
            <person name="Barbe V."/>
            <person name="Barakat M."/>
            <person name="Talla E."/>
            <person name="Bonnefoy V."/>
            <person name="Krin E."/>
            <person name="Arsene-Ploetze F."/>
            <person name="Carapito C."/>
            <person name="Chandler M."/>
            <person name="Cournoyer B."/>
            <person name="Cruveiller S."/>
            <person name="Dossat C."/>
            <person name="Duval S."/>
            <person name="Heymann M."/>
            <person name="Leize E."/>
            <person name="Lieutaud A."/>
            <person name="Lievremont D."/>
            <person name="Makita Y."/>
            <person name="Mangenot S."/>
            <person name="Nitschke W."/>
            <person name="Ortet P."/>
            <person name="Perdrial N."/>
            <person name="Schoepp B."/>
            <person name="Siguier N."/>
            <person name="Simeonova D.D."/>
            <person name="Rouy Z."/>
            <person name="Segurens B."/>
            <person name="Turlin E."/>
            <person name="Vallenet D."/>
            <person name="Van Dorsselaer A."/>
            <person name="Weiss S."/>
            <person name="Weissenbach J."/>
            <person name="Lett M.C."/>
            <person name="Danchin A."/>
            <person name="Bertin P.N."/>
        </authorList>
    </citation>
    <scope>NUCLEOTIDE SEQUENCE [LARGE SCALE GENOMIC DNA]</scope>
    <source>
        <strain evidence="3">ULPAs1</strain>
    </source>
</reference>
<gene>
    <name evidence="2" type="ordered locus">HEAR1456</name>
</gene>
<organism evidence="2 3">
    <name type="scientific">Herminiimonas arsenicoxydans</name>
    <dbReference type="NCBI Taxonomy" id="204773"/>
    <lineage>
        <taxon>Bacteria</taxon>
        <taxon>Pseudomonadati</taxon>
        <taxon>Pseudomonadota</taxon>
        <taxon>Betaproteobacteria</taxon>
        <taxon>Burkholderiales</taxon>
        <taxon>Oxalobacteraceae</taxon>
        <taxon>Herminiimonas</taxon>
    </lineage>
</organism>
<dbReference type="HOGENOM" id="CLU_3184550_0_0_4"/>
<name>A4G540_HERAR</name>
<evidence type="ECO:0000313" key="3">
    <source>
        <dbReference type="Proteomes" id="UP000006697"/>
    </source>
</evidence>
<proteinExistence type="predicted"/>
<sequence>MKKDDLSAAKRAAAVQLVENGVRLKKWLCACIVIGMALLTLAIAIG</sequence>
<evidence type="ECO:0000256" key="1">
    <source>
        <dbReference type="SAM" id="Phobius"/>
    </source>
</evidence>
<keyword evidence="1" id="KW-0812">Transmembrane</keyword>
<dbReference type="AlphaFoldDB" id="A4G540"/>
<dbReference type="KEGG" id="har:HEAR1456"/>
<dbReference type="EMBL" id="CU207211">
    <property type="protein sequence ID" value="CAL61627.1"/>
    <property type="molecule type" value="Genomic_DNA"/>
</dbReference>
<dbReference type="Proteomes" id="UP000006697">
    <property type="component" value="Chromosome"/>
</dbReference>